<evidence type="ECO:0000313" key="3">
    <source>
        <dbReference type="Proteomes" id="UP000218505"/>
    </source>
</evidence>
<keyword evidence="2" id="KW-0489">Methyltransferase</keyword>
<keyword evidence="3" id="KW-1185">Reference proteome</keyword>
<dbReference type="KEGG" id="apre:CNX65_18475"/>
<protein>
    <submittedName>
        <fullName evidence="2">SAM-dependent methyltransferase</fullName>
    </submittedName>
</protein>
<dbReference type="Gene3D" id="3.40.50.150">
    <property type="entry name" value="Vaccinia Virus protein VP39"/>
    <property type="match status" value="1"/>
</dbReference>
<evidence type="ECO:0000313" key="2">
    <source>
        <dbReference type="EMBL" id="ATE58246.1"/>
    </source>
</evidence>
<dbReference type="GO" id="GO:0032259">
    <property type="term" value="P:methylation"/>
    <property type="evidence" value="ECO:0007669"/>
    <property type="project" value="UniProtKB-KW"/>
</dbReference>
<feature type="domain" description="Methyltransferase" evidence="1">
    <location>
        <begin position="94"/>
        <end position="188"/>
    </location>
</feature>
<dbReference type="InterPro" id="IPR029063">
    <property type="entry name" value="SAM-dependent_MTases_sf"/>
</dbReference>
<dbReference type="Pfam" id="PF13649">
    <property type="entry name" value="Methyltransf_25"/>
    <property type="match status" value="1"/>
</dbReference>
<sequence length="288" mass="31902">MPSSPTGNVLRNDYERKVNAHWEDKRDDPVNLLLGADDGLYHHHYGIDAPDPDALTGPPHGLQRRIARELHRMESAQADLVLSALGEVPASARILDAGSGRGGTSFMAHDRFGCAVDGVNFCSHHVELASDLARRRGCGDRVRFHRANMVATPFADGAFDRVITNESTMYVDLDEAFAEFARLLRPGGRHVLVTGCHNDAVTGRAPEGEAIDRHYDCRIHRRSTYFRALADHGLAPLQVTDLTARAIPCWELRARSDLRTGVETAFLDGYRSGRVNYLLVVAERVVDR</sequence>
<dbReference type="PANTHER" id="PTHR44068:SF11">
    <property type="entry name" value="GERANYL DIPHOSPHATE 2-C-METHYLTRANSFERASE"/>
    <property type="match status" value="1"/>
</dbReference>
<dbReference type="EMBL" id="CP023445">
    <property type="protein sequence ID" value="ATE58246.1"/>
    <property type="molecule type" value="Genomic_DNA"/>
</dbReference>
<dbReference type="AlphaFoldDB" id="A0A290ZGW7"/>
<dbReference type="CDD" id="cd02440">
    <property type="entry name" value="AdoMet_MTases"/>
    <property type="match status" value="1"/>
</dbReference>
<dbReference type="GO" id="GO:0008168">
    <property type="term" value="F:methyltransferase activity"/>
    <property type="evidence" value="ECO:0007669"/>
    <property type="project" value="UniProtKB-KW"/>
</dbReference>
<accession>A0A290ZGW7</accession>
<dbReference type="InterPro" id="IPR041698">
    <property type="entry name" value="Methyltransf_25"/>
</dbReference>
<proteinExistence type="predicted"/>
<dbReference type="Proteomes" id="UP000218505">
    <property type="component" value="Chromosome"/>
</dbReference>
<name>A0A290ZGW7_9PSEU</name>
<dbReference type="InterPro" id="IPR050447">
    <property type="entry name" value="Erg6_SMT_methyltransf"/>
</dbReference>
<reference evidence="2" key="1">
    <citation type="submission" date="2017-09" db="EMBL/GenBank/DDBJ databases">
        <title>Complete Genome Sequence of ansamitocin-producing Bacterium Actinosynnema pretiosum X47.</title>
        <authorList>
            <person name="Cao G."/>
            <person name="Zong G."/>
            <person name="Zhong C."/>
            <person name="Fu J."/>
        </authorList>
    </citation>
    <scope>NUCLEOTIDE SEQUENCE [LARGE SCALE GENOMIC DNA]</scope>
    <source>
        <strain evidence="2">X47</strain>
    </source>
</reference>
<keyword evidence="2" id="KW-0808">Transferase</keyword>
<dbReference type="PANTHER" id="PTHR44068">
    <property type="entry name" value="ZGC:194242"/>
    <property type="match status" value="1"/>
</dbReference>
<gene>
    <name evidence="2" type="ORF">CNX65_18475</name>
</gene>
<organism evidence="2 3">
    <name type="scientific">Actinosynnema pretiosum</name>
    <dbReference type="NCBI Taxonomy" id="42197"/>
    <lineage>
        <taxon>Bacteria</taxon>
        <taxon>Bacillati</taxon>
        <taxon>Actinomycetota</taxon>
        <taxon>Actinomycetes</taxon>
        <taxon>Pseudonocardiales</taxon>
        <taxon>Pseudonocardiaceae</taxon>
        <taxon>Actinosynnema</taxon>
    </lineage>
</organism>
<dbReference type="SUPFAM" id="SSF53335">
    <property type="entry name" value="S-adenosyl-L-methionine-dependent methyltransferases"/>
    <property type="match status" value="1"/>
</dbReference>
<evidence type="ECO:0000259" key="1">
    <source>
        <dbReference type="Pfam" id="PF13649"/>
    </source>
</evidence>